<gene>
    <name evidence="2" type="primary">E7A</name>
</gene>
<sequence>MKRKNLTTHYLELIGLQSYQHSLVDVFILCIIVYFLLIAIVTCLTYNINKKKQNGRQVNVFTTMMFLYHTYRLVVKKNRVWCVLVHDDVEPLNYSYFNMIISVIIYIHIFILYYINYKSRIVYKFLIYTFFFKYCIYFVYFDVCDNIKRLHNPHGSPADYTHKTGFVKVSYNTDLVDTYIQFTIFVSVFVIISELLDNVITFIRKPTMCLLISSFILIYFINQNIFIHNLSNFHSNLDLYLLSMSIYAFMRSLFEIWV</sequence>
<dbReference type="EMBL" id="KU147235">
    <property type="protein sequence ID" value="ALX35650.1"/>
    <property type="molecule type" value="Genomic_DNA"/>
</dbReference>
<reference evidence="2" key="1">
    <citation type="submission" date="2015-11" db="EMBL/GenBank/DDBJ databases">
        <title>Detection of multiple elephant endotheliotropic herpesviruses.</title>
        <authorList>
            <person name="Long S.Y."/>
            <person name="Heaggans S.Y."/>
            <person name="Hayward G.S."/>
        </authorList>
    </citation>
    <scope>NUCLEOTIDE SEQUENCE</scope>
    <source>
        <strain evidence="2">North American NAP22</strain>
    </source>
</reference>
<feature type="transmembrane region" description="Helical" evidence="1">
    <location>
        <begin position="178"/>
        <end position="196"/>
    </location>
</feature>
<feature type="transmembrane region" description="Helical" evidence="1">
    <location>
        <begin position="26"/>
        <end position="46"/>
    </location>
</feature>
<keyword evidence="1" id="KW-0812">Transmembrane</keyword>
<feature type="transmembrane region" description="Helical" evidence="1">
    <location>
        <begin position="121"/>
        <end position="140"/>
    </location>
</feature>
<organism evidence="2">
    <name type="scientific">Elephant endotheliotropic herpesvirus 4A</name>
    <dbReference type="NCBI Taxonomy" id="1756184"/>
    <lineage>
        <taxon>Viruses</taxon>
        <taxon>Duplodnaviria</taxon>
        <taxon>Heunggongvirae</taxon>
        <taxon>Peploviricota</taxon>
        <taxon>Herviviricetes</taxon>
        <taxon>Herpesvirales</taxon>
        <taxon>Orthoherpesviridae</taxon>
        <taxon>Betaherpesvirinae</taxon>
        <taxon>Proboscivirus</taxon>
        <taxon>Elephant endotheliotropic herpesvirus 4</taxon>
    </lineage>
</organism>
<feature type="transmembrane region" description="Helical" evidence="1">
    <location>
        <begin position="94"/>
        <end position="114"/>
    </location>
</feature>
<accession>A0A0U4EH02</accession>
<keyword evidence="1" id="KW-0472">Membrane</keyword>
<feature type="transmembrane region" description="Helical" evidence="1">
    <location>
        <begin position="208"/>
        <end position="227"/>
    </location>
</feature>
<name>A0A0U4EH02_9BETA</name>
<proteinExistence type="predicted"/>
<evidence type="ECO:0000313" key="2">
    <source>
        <dbReference type="EMBL" id="ALX35650.1"/>
    </source>
</evidence>
<keyword evidence="1" id="KW-1133">Transmembrane helix</keyword>
<protein>
    <submittedName>
        <fullName evidence="2">Protein E7A</fullName>
    </submittedName>
</protein>
<feature type="transmembrane region" description="Helical" evidence="1">
    <location>
        <begin position="58"/>
        <end position="74"/>
    </location>
</feature>
<evidence type="ECO:0000256" key="1">
    <source>
        <dbReference type="SAM" id="Phobius"/>
    </source>
</evidence>